<organism evidence="8 9">
    <name type="scientific">Neisseria dumasiana</name>
    <dbReference type="NCBI Taxonomy" id="1931275"/>
    <lineage>
        <taxon>Bacteria</taxon>
        <taxon>Pseudomonadati</taxon>
        <taxon>Pseudomonadota</taxon>
        <taxon>Betaproteobacteria</taxon>
        <taxon>Neisseriales</taxon>
        <taxon>Neisseriaceae</taxon>
        <taxon>Neisseria</taxon>
    </lineage>
</organism>
<dbReference type="NCBIfam" id="NF037979">
    <property type="entry name" value="Na_transp"/>
    <property type="match status" value="1"/>
</dbReference>
<feature type="transmembrane region" description="Helical" evidence="7">
    <location>
        <begin position="339"/>
        <end position="368"/>
    </location>
</feature>
<comment type="similarity">
    <text evidence="6">Belongs to the sodium:neurotransmitter symporter (SNF) (TC 2.A.22) family.</text>
</comment>
<feature type="transmembrane region" description="Helical" evidence="7">
    <location>
        <begin position="489"/>
        <end position="510"/>
    </location>
</feature>
<dbReference type="PROSITE" id="PS00610">
    <property type="entry name" value="NA_NEUROTRAN_SYMP_1"/>
    <property type="match status" value="1"/>
</dbReference>
<evidence type="ECO:0000256" key="7">
    <source>
        <dbReference type="SAM" id="Phobius"/>
    </source>
</evidence>
<dbReference type="CDD" id="cd10334">
    <property type="entry name" value="SLC6sbd_u1"/>
    <property type="match status" value="1"/>
</dbReference>
<dbReference type="AlphaFoldDB" id="A0A1X3DEQ0"/>
<evidence type="ECO:0000256" key="4">
    <source>
        <dbReference type="ARBA" id="ARBA00022989"/>
    </source>
</evidence>
<dbReference type="RefSeq" id="WP_085360144.1">
    <property type="nucleotide sequence ID" value="NZ_MTAB01000025.1"/>
</dbReference>
<evidence type="ECO:0000256" key="3">
    <source>
        <dbReference type="ARBA" id="ARBA00022692"/>
    </source>
</evidence>
<feature type="transmembrane region" description="Helical" evidence="7">
    <location>
        <begin position="450"/>
        <end position="468"/>
    </location>
</feature>
<dbReference type="PROSITE" id="PS50267">
    <property type="entry name" value="NA_NEUROTRAN_SYMP_3"/>
    <property type="match status" value="1"/>
</dbReference>
<dbReference type="InterPro" id="IPR037272">
    <property type="entry name" value="SNS_sf"/>
</dbReference>
<keyword evidence="2 6" id="KW-0813">Transport</keyword>
<dbReference type="GO" id="GO:0015293">
    <property type="term" value="F:symporter activity"/>
    <property type="evidence" value="ECO:0007669"/>
    <property type="project" value="UniProtKB-KW"/>
</dbReference>
<sequence length="526" mass="56999">MFHDTSGVKHTLNYSRGTIVSDSNQSKRETFSSRRAFMFAAIGSAVGLGNIWRFPYVTYENGGGAFIVPYLVALLTAGIPLLFLDYALGHRNCGSAPLAFRRVNKAFEPFGWWNVLTNVIICIYYAVIIGWAASYTYYSLIGAWGSDPQAFFFKDYLQMADGVSLGLDFVAKVAGPLVGVWIFTLLILALGVQKGVARSSSFFMPLLVVMFLIMVGISLTLPGAEKGLNALFTPDWSKLSEPGVWVAAYGQIFFSLSICFGIMITYSSYLKKKSDLTGTGLVVGFANSSFEVLAGIGVFAALGFMAAANGKEVSEVASSGIGLAFIAFPAIINQAPFGALIGLLFFGSLVFAGITSMISIVEVIIAAIQDKMKLGRVTATFTVCIPMMIISTLLFGTTTGLPVLDVMDKFVNTYGIVAAGFLYVLAIAASKNLPVLRRHINAVSSFKVGPIWYACIGITIVILGYMLFKDTSALLEKNYEGYPDWFLNIFGWGMSLALVVLALVLSAMPWRKEESFNPDEEKGDQE</sequence>
<feature type="transmembrane region" description="Helical" evidence="7">
    <location>
        <begin position="202"/>
        <end position="224"/>
    </location>
</feature>
<protein>
    <recommendedName>
        <fullName evidence="6">Transporter</fullName>
    </recommendedName>
</protein>
<dbReference type="SUPFAM" id="SSF161070">
    <property type="entry name" value="SNF-like"/>
    <property type="match status" value="1"/>
</dbReference>
<keyword evidence="6" id="KW-0769">Symport</keyword>
<dbReference type="EMBL" id="MTAB01000025">
    <property type="protein sequence ID" value="OSI18408.1"/>
    <property type="molecule type" value="Genomic_DNA"/>
</dbReference>
<dbReference type="PANTHER" id="PTHR42948:SF1">
    <property type="entry name" value="TRANSPORTER"/>
    <property type="match status" value="1"/>
</dbReference>
<evidence type="ECO:0000256" key="2">
    <source>
        <dbReference type="ARBA" id="ARBA00022448"/>
    </source>
</evidence>
<feature type="transmembrane region" description="Helical" evidence="7">
    <location>
        <begin position="110"/>
        <end position="133"/>
    </location>
</feature>
<dbReference type="PRINTS" id="PR00176">
    <property type="entry name" value="NANEUSMPORT"/>
</dbReference>
<keyword evidence="4 7" id="KW-1133">Transmembrane helix</keyword>
<comment type="subcellular location">
    <subcellularLocation>
        <location evidence="1">Membrane</location>
        <topology evidence="1">Multi-pass membrane protein</topology>
    </subcellularLocation>
</comment>
<reference evidence="9" key="1">
    <citation type="submission" date="2017-01" db="EMBL/GenBank/DDBJ databases">
        <authorList>
            <person name="Mah S.A."/>
            <person name="Swanson W.J."/>
            <person name="Moy G.W."/>
            <person name="Vacquier V.D."/>
        </authorList>
    </citation>
    <scope>NUCLEOTIDE SEQUENCE [LARGE SCALE GENOMIC DNA]</scope>
    <source>
        <strain evidence="9">124861</strain>
    </source>
</reference>
<comment type="caution">
    <text evidence="8">The sequence shown here is derived from an EMBL/GenBank/DDBJ whole genome shotgun (WGS) entry which is preliminary data.</text>
</comment>
<gene>
    <name evidence="8" type="ORF">BV912_09660</name>
</gene>
<evidence type="ECO:0000313" key="8">
    <source>
        <dbReference type="EMBL" id="OSI18408.1"/>
    </source>
</evidence>
<keyword evidence="5 7" id="KW-0472">Membrane</keyword>
<dbReference type="Proteomes" id="UP000193303">
    <property type="component" value="Unassembled WGS sequence"/>
</dbReference>
<dbReference type="InterPro" id="IPR000175">
    <property type="entry name" value="Na/ntran_symport"/>
</dbReference>
<feature type="transmembrane region" description="Helical" evidence="7">
    <location>
        <begin position="36"/>
        <end position="55"/>
    </location>
</feature>
<dbReference type="STRING" id="1931275.BV914_05930"/>
<dbReference type="PANTHER" id="PTHR42948">
    <property type="entry name" value="TRANSPORTER"/>
    <property type="match status" value="1"/>
</dbReference>
<accession>A0A1X3DEQ0</accession>
<dbReference type="OrthoDB" id="9762833at2"/>
<dbReference type="GO" id="GO:0016020">
    <property type="term" value="C:membrane"/>
    <property type="evidence" value="ECO:0007669"/>
    <property type="project" value="UniProtKB-SubCell"/>
</dbReference>
<evidence type="ECO:0000313" key="9">
    <source>
        <dbReference type="Proteomes" id="UP000193303"/>
    </source>
</evidence>
<feature type="transmembrane region" description="Helical" evidence="7">
    <location>
        <begin position="244"/>
        <end position="269"/>
    </location>
</feature>
<keyword evidence="3 6" id="KW-0812">Transmembrane</keyword>
<evidence type="ECO:0000256" key="5">
    <source>
        <dbReference type="ARBA" id="ARBA00023136"/>
    </source>
</evidence>
<feature type="transmembrane region" description="Helical" evidence="7">
    <location>
        <begin position="67"/>
        <end position="89"/>
    </location>
</feature>
<name>A0A1X3DEQ0_9NEIS</name>
<evidence type="ECO:0000256" key="1">
    <source>
        <dbReference type="ARBA" id="ARBA00004141"/>
    </source>
</evidence>
<feature type="transmembrane region" description="Helical" evidence="7">
    <location>
        <begin position="380"/>
        <end position="404"/>
    </location>
</feature>
<dbReference type="Pfam" id="PF00209">
    <property type="entry name" value="SNF"/>
    <property type="match status" value="2"/>
</dbReference>
<evidence type="ECO:0000256" key="6">
    <source>
        <dbReference type="RuleBase" id="RU003732"/>
    </source>
</evidence>
<proteinExistence type="inferred from homology"/>
<feature type="transmembrane region" description="Helical" evidence="7">
    <location>
        <begin position="411"/>
        <end position="430"/>
    </location>
</feature>
<feature type="transmembrane region" description="Helical" evidence="7">
    <location>
        <begin position="281"/>
        <end position="307"/>
    </location>
</feature>
<feature type="transmembrane region" description="Helical" evidence="7">
    <location>
        <begin position="169"/>
        <end position="190"/>
    </location>
</feature>